<dbReference type="AlphaFoldDB" id="A0A1M2VXI6"/>
<protein>
    <submittedName>
        <fullName evidence="2">Uncharacterized protein</fullName>
    </submittedName>
</protein>
<sequence>MGRGVLDRERPLKTTWRTTTTTGDLAAVSVGAGSGEATGGRTAYGALSADDIEGSDGNRGVGGWA</sequence>
<organism evidence="2 3">
    <name type="scientific">Trametes pubescens</name>
    <name type="common">White-rot fungus</name>
    <dbReference type="NCBI Taxonomy" id="154538"/>
    <lineage>
        <taxon>Eukaryota</taxon>
        <taxon>Fungi</taxon>
        <taxon>Dikarya</taxon>
        <taxon>Basidiomycota</taxon>
        <taxon>Agaricomycotina</taxon>
        <taxon>Agaricomycetes</taxon>
        <taxon>Polyporales</taxon>
        <taxon>Polyporaceae</taxon>
        <taxon>Trametes</taxon>
    </lineage>
</organism>
<name>A0A1M2VXI6_TRAPU</name>
<feature type="compositionally biased region" description="Basic and acidic residues" evidence="1">
    <location>
        <begin position="1"/>
        <end position="12"/>
    </location>
</feature>
<accession>A0A1M2VXI6</accession>
<evidence type="ECO:0000313" key="2">
    <source>
        <dbReference type="EMBL" id="OJT12305.1"/>
    </source>
</evidence>
<evidence type="ECO:0000256" key="1">
    <source>
        <dbReference type="SAM" id="MobiDB-lite"/>
    </source>
</evidence>
<reference evidence="2 3" key="1">
    <citation type="submission" date="2016-10" db="EMBL/GenBank/DDBJ databases">
        <title>Genome sequence of the basidiomycete white-rot fungus Trametes pubescens.</title>
        <authorList>
            <person name="Makela M.R."/>
            <person name="Granchi Z."/>
            <person name="Peng M."/>
            <person name="De Vries R.P."/>
            <person name="Grigoriev I."/>
            <person name="Riley R."/>
            <person name="Hilden K."/>
        </authorList>
    </citation>
    <scope>NUCLEOTIDE SEQUENCE [LARGE SCALE GENOMIC DNA]</scope>
    <source>
        <strain evidence="2 3">FBCC735</strain>
    </source>
</reference>
<feature type="region of interest" description="Disordered" evidence="1">
    <location>
        <begin position="1"/>
        <end position="20"/>
    </location>
</feature>
<evidence type="ECO:0000313" key="3">
    <source>
        <dbReference type="Proteomes" id="UP000184267"/>
    </source>
</evidence>
<keyword evidence="3" id="KW-1185">Reference proteome</keyword>
<comment type="caution">
    <text evidence="2">The sequence shown here is derived from an EMBL/GenBank/DDBJ whole genome shotgun (WGS) entry which is preliminary data.</text>
</comment>
<gene>
    <name evidence="2" type="ORF">TRAPUB_11172</name>
</gene>
<proteinExistence type="predicted"/>
<dbReference type="Proteomes" id="UP000184267">
    <property type="component" value="Unassembled WGS sequence"/>
</dbReference>
<dbReference type="EMBL" id="MNAD01000495">
    <property type="protein sequence ID" value="OJT12305.1"/>
    <property type="molecule type" value="Genomic_DNA"/>
</dbReference>